<dbReference type="EMBL" id="JABCKI010005759">
    <property type="protein sequence ID" value="KAG5638492.1"/>
    <property type="molecule type" value="Genomic_DNA"/>
</dbReference>
<gene>
    <name evidence="2" type="ORF">H0H81_012297</name>
</gene>
<evidence type="ECO:0000256" key="1">
    <source>
        <dbReference type="SAM" id="MobiDB-lite"/>
    </source>
</evidence>
<evidence type="ECO:0000313" key="2">
    <source>
        <dbReference type="EMBL" id="KAG5638492.1"/>
    </source>
</evidence>
<feature type="compositionally biased region" description="Basic and acidic residues" evidence="1">
    <location>
        <begin position="62"/>
        <end position="88"/>
    </location>
</feature>
<dbReference type="AlphaFoldDB" id="A0A9P7FTV7"/>
<name>A0A9P7FTV7_9AGAR</name>
<organism evidence="2 3">
    <name type="scientific">Sphagnurus paluster</name>
    <dbReference type="NCBI Taxonomy" id="117069"/>
    <lineage>
        <taxon>Eukaryota</taxon>
        <taxon>Fungi</taxon>
        <taxon>Dikarya</taxon>
        <taxon>Basidiomycota</taxon>
        <taxon>Agaricomycotina</taxon>
        <taxon>Agaricomycetes</taxon>
        <taxon>Agaricomycetidae</taxon>
        <taxon>Agaricales</taxon>
        <taxon>Tricholomatineae</taxon>
        <taxon>Lyophyllaceae</taxon>
        <taxon>Sphagnurus</taxon>
    </lineage>
</organism>
<feature type="compositionally biased region" description="Basic and acidic residues" evidence="1">
    <location>
        <begin position="46"/>
        <end position="55"/>
    </location>
</feature>
<protein>
    <submittedName>
        <fullName evidence="2">Uncharacterized protein</fullName>
    </submittedName>
</protein>
<dbReference type="Proteomes" id="UP000717328">
    <property type="component" value="Unassembled WGS sequence"/>
</dbReference>
<reference evidence="2" key="1">
    <citation type="submission" date="2021-02" db="EMBL/GenBank/DDBJ databases">
        <authorList>
            <person name="Nieuwenhuis M."/>
            <person name="Van De Peppel L.J.J."/>
        </authorList>
    </citation>
    <scope>NUCLEOTIDE SEQUENCE</scope>
    <source>
        <strain evidence="2">D49</strain>
    </source>
</reference>
<feature type="region of interest" description="Disordered" evidence="1">
    <location>
        <begin position="1"/>
        <end position="108"/>
    </location>
</feature>
<accession>A0A9P7FTV7</accession>
<dbReference type="OrthoDB" id="3228420at2759"/>
<reference evidence="2" key="2">
    <citation type="submission" date="2021-10" db="EMBL/GenBank/DDBJ databases">
        <title>Phylogenomics reveals ancestral predisposition of the termite-cultivated fungus Termitomyces towards a domesticated lifestyle.</title>
        <authorList>
            <person name="Auxier B."/>
            <person name="Grum-Grzhimaylo A."/>
            <person name="Cardenas M.E."/>
            <person name="Lodge J.D."/>
            <person name="Laessoe T."/>
            <person name="Pedersen O."/>
            <person name="Smith M.E."/>
            <person name="Kuyper T.W."/>
            <person name="Franco-Molano E.A."/>
            <person name="Baroni T.J."/>
            <person name="Aanen D.K."/>
        </authorList>
    </citation>
    <scope>NUCLEOTIDE SEQUENCE</scope>
    <source>
        <strain evidence="2">D49</strain>
    </source>
</reference>
<keyword evidence="3" id="KW-1185">Reference proteome</keyword>
<sequence>MAAPDISTLHAPAVLISEEPPAPEPSTPADYPRPVHPTDEQVAPPPHHEEEVPLKKEKKHNNHESDKHARELAHRKIEATRPSKEHTTTHKGFGAAGRIGQPIGKFGI</sequence>
<evidence type="ECO:0000313" key="3">
    <source>
        <dbReference type="Proteomes" id="UP000717328"/>
    </source>
</evidence>
<comment type="caution">
    <text evidence="2">The sequence shown here is derived from an EMBL/GenBank/DDBJ whole genome shotgun (WGS) entry which is preliminary data.</text>
</comment>
<proteinExistence type="predicted"/>